<dbReference type="PANTHER" id="PTHR39327:SF1">
    <property type="entry name" value="BLR5470 PROTEIN"/>
    <property type="match status" value="1"/>
</dbReference>
<proteinExistence type="predicted"/>
<dbReference type="Gene3D" id="3.10.620.30">
    <property type="match status" value="1"/>
</dbReference>
<dbReference type="EMBL" id="JBIGHZ010000005">
    <property type="protein sequence ID" value="MFG6449341.1"/>
    <property type="molecule type" value="Genomic_DNA"/>
</dbReference>
<protein>
    <submittedName>
        <fullName evidence="1">Transglutaminase-like cysteine peptidase</fullName>
    </submittedName>
</protein>
<dbReference type="InterPro" id="IPR038765">
    <property type="entry name" value="Papain-like_cys_pep_sf"/>
</dbReference>
<dbReference type="InterPro" id="IPR010319">
    <property type="entry name" value="Transglutaminase-like_Cys_pept"/>
</dbReference>
<dbReference type="SUPFAM" id="SSF54001">
    <property type="entry name" value="Cysteine proteinases"/>
    <property type="match status" value="1"/>
</dbReference>
<dbReference type="RefSeq" id="WP_394462432.1">
    <property type="nucleotide sequence ID" value="NZ_JBIGHZ010000005.1"/>
</dbReference>
<sequence>MPRRFSKILALMGGWPLRRAAGALLCVLLLGPLLVSAWEPETFLDAAAKLSPRTQQRARALVQLIEKGSAQSDEARLTLVNNYFNQNIEFYTDQETWGVEDYWATPLESLEQGRGDCEDYAIAKYFTLLAMGVPEPRLRLVYVRAMLHGRPQAHMVLAYYAQVQGEPLVLDNLVADVRAASQRPDLAPVFSFNSEGLWHGVGATRAGNPLQRLTQWRDLIGRLRAQGF</sequence>
<evidence type="ECO:0000313" key="1">
    <source>
        <dbReference type="EMBL" id="MFG6449341.1"/>
    </source>
</evidence>
<gene>
    <name evidence="1" type="ORF">ACG0Z6_14015</name>
</gene>
<reference evidence="1 2" key="1">
    <citation type="submission" date="2024-08" db="EMBL/GenBank/DDBJ databases">
        <authorList>
            <person name="Lu H."/>
        </authorList>
    </citation>
    <scope>NUCLEOTIDE SEQUENCE [LARGE SCALE GENOMIC DNA]</scope>
    <source>
        <strain evidence="1 2">BYS180W</strain>
    </source>
</reference>
<dbReference type="Proteomes" id="UP001606099">
    <property type="component" value="Unassembled WGS sequence"/>
</dbReference>
<comment type="caution">
    <text evidence="1">The sequence shown here is derived from an EMBL/GenBank/DDBJ whole genome shotgun (WGS) entry which is preliminary data.</text>
</comment>
<organism evidence="1 2">
    <name type="scientific">Roseateles rivi</name>
    <dbReference type="NCBI Taxonomy" id="3299028"/>
    <lineage>
        <taxon>Bacteria</taxon>
        <taxon>Pseudomonadati</taxon>
        <taxon>Pseudomonadota</taxon>
        <taxon>Betaproteobacteria</taxon>
        <taxon>Burkholderiales</taxon>
        <taxon>Sphaerotilaceae</taxon>
        <taxon>Roseateles</taxon>
    </lineage>
</organism>
<dbReference type="Pfam" id="PF06035">
    <property type="entry name" value="Peptidase_C93"/>
    <property type="match status" value="1"/>
</dbReference>
<evidence type="ECO:0000313" key="2">
    <source>
        <dbReference type="Proteomes" id="UP001606099"/>
    </source>
</evidence>
<name>A0ABW7FYG0_9BURK</name>
<dbReference type="PANTHER" id="PTHR39327">
    <property type="match status" value="1"/>
</dbReference>
<accession>A0ABW7FYG0</accession>
<keyword evidence="2" id="KW-1185">Reference proteome</keyword>